<protein>
    <submittedName>
        <fullName evidence="10">ABC transporter permease</fullName>
    </submittedName>
</protein>
<proteinExistence type="inferred from homology"/>
<name>A0AAP6MN18_9GAMM</name>
<evidence type="ECO:0000256" key="4">
    <source>
        <dbReference type="ARBA" id="ARBA00022989"/>
    </source>
</evidence>
<dbReference type="GO" id="GO:0005886">
    <property type="term" value="C:plasma membrane"/>
    <property type="evidence" value="ECO:0007669"/>
    <property type="project" value="UniProtKB-SubCell"/>
</dbReference>
<dbReference type="InterPro" id="IPR050250">
    <property type="entry name" value="Macrolide_Exporter_MacB"/>
</dbReference>
<accession>A0AAP6MN18</accession>
<feature type="transmembrane region" description="Helical" evidence="7">
    <location>
        <begin position="735"/>
        <end position="757"/>
    </location>
</feature>
<comment type="subcellular location">
    <subcellularLocation>
        <location evidence="1">Cell membrane</location>
        <topology evidence="1">Multi-pass membrane protein</topology>
    </subcellularLocation>
</comment>
<dbReference type="GO" id="GO:0022857">
    <property type="term" value="F:transmembrane transporter activity"/>
    <property type="evidence" value="ECO:0007669"/>
    <property type="project" value="TreeGrafter"/>
</dbReference>
<keyword evidence="3 7" id="KW-0812">Transmembrane</keyword>
<gene>
    <name evidence="10" type="ORF">VCB98_13625</name>
</gene>
<keyword evidence="4 7" id="KW-1133">Transmembrane helix</keyword>
<feature type="domain" description="ABC3 transporter permease C-terminal" evidence="8">
    <location>
        <begin position="290"/>
        <end position="407"/>
    </location>
</feature>
<evidence type="ECO:0000256" key="7">
    <source>
        <dbReference type="SAM" id="Phobius"/>
    </source>
</evidence>
<dbReference type="Proteomes" id="UP001302316">
    <property type="component" value="Unassembled WGS sequence"/>
</dbReference>
<sequence length="806" mass="87032">MIRGLTNALVGDAIHAVRLYARTPLQSLTTLFVIAVAVALAVALVGLYSSLLLDTPPGVSNAERVVSVGRTDGERFEPLNGRLQSHLRESSIGLTGVAGVSYLRQEARLREEQRHLDIGLVSEGFFQVVGVRLVEGRILDASDHGESARVVVISYRLRDQVFGDLDSPLGESITIQGERFRVVGVTAAGFRGVHRDAPTDIWVPHQTWQNVVAAVPAPLIERLPLILFGRIAKGTSLGALRENLSSLQERLPAAAKEDLGGMRLAVSSTLSRDPAHQQMAERQLELFALSAVLLAVIAAANLSLFFLARAPKRQREMAIRMALGATHCRLLGQMFVEASLLVVAGGLLGLLLSLWLVTGLKTIPTIDVDHWDGALIDTRTLLFAMGLIALLAAVVALAPVMDLRRRTILERSRPCVTRIRVGQRLLAVVQVGVAGLVIAVAAFLAMALAQLLVQGPGYKPEGVQVFVLQPDVDGPFRPDFREAPNLHRQIRERLLALEGVDAVGFQNAVPTRAHPEQQPFRPENGQKETVQAAALVGRADWLRVLDVRVLRGSLPESDDELAVVVNRQFALQAWGDIDVVGKWLQPPRHLRGGAPSRVAAVIDDLSFGHPAEPERAVVMLNTLGVMDFAADVLVRGELSQDSLAEAIGTVLADFTPPLHVTERYALQGEYDALLAPDRARVVVSTAAASVVGAIALLGFFGILRYMVENGRFEFALRAALGAGPRQLRRQVMWRGLVLGFPGLVFAFLLAAIGLSLVGGRLDIAGLSQWPAILVAITGLALALWLASRGPARQASHTEPGKYLRDE</sequence>
<keyword evidence="2" id="KW-1003">Cell membrane</keyword>
<feature type="transmembrane region" description="Helical" evidence="7">
    <location>
        <begin position="686"/>
        <end position="707"/>
    </location>
</feature>
<evidence type="ECO:0000256" key="6">
    <source>
        <dbReference type="ARBA" id="ARBA00038076"/>
    </source>
</evidence>
<keyword evidence="11" id="KW-1185">Reference proteome</keyword>
<keyword evidence="5 7" id="KW-0472">Membrane</keyword>
<dbReference type="Pfam" id="PF12704">
    <property type="entry name" value="MacB_PCD"/>
    <property type="match status" value="1"/>
</dbReference>
<feature type="transmembrane region" description="Helical" evidence="7">
    <location>
        <begin position="286"/>
        <end position="307"/>
    </location>
</feature>
<dbReference type="Pfam" id="PF02687">
    <property type="entry name" value="FtsX"/>
    <property type="match status" value="2"/>
</dbReference>
<dbReference type="PANTHER" id="PTHR30572:SF4">
    <property type="entry name" value="ABC TRANSPORTER PERMEASE YTRF"/>
    <property type="match status" value="1"/>
</dbReference>
<evidence type="ECO:0000256" key="2">
    <source>
        <dbReference type="ARBA" id="ARBA00022475"/>
    </source>
</evidence>
<evidence type="ECO:0000256" key="5">
    <source>
        <dbReference type="ARBA" id="ARBA00023136"/>
    </source>
</evidence>
<feature type="transmembrane region" description="Helical" evidence="7">
    <location>
        <begin position="425"/>
        <end position="449"/>
    </location>
</feature>
<reference evidence="10 11" key="1">
    <citation type="submission" date="2023-12" db="EMBL/GenBank/DDBJ databases">
        <title>Whole-genome sequencing of halo(alkali)philic microorganisms from hypersaline lakes.</title>
        <authorList>
            <person name="Sorokin D.Y."/>
            <person name="Merkel A.Y."/>
            <person name="Messina E."/>
            <person name="Yakimov M."/>
        </authorList>
    </citation>
    <scope>NUCLEOTIDE SEQUENCE [LARGE SCALE GENOMIC DNA]</scope>
    <source>
        <strain evidence="10 11">AB-CW1</strain>
    </source>
</reference>
<dbReference type="EMBL" id="JAYGII010000070">
    <property type="protein sequence ID" value="MEA5446862.1"/>
    <property type="molecule type" value="Genomic_DNA"/>
</dbReference>
<feature type="transmembrane region" description="Helical" evidence="7">
    <location>
        <begin position="28"/>
        <end position="51"/>
    </location>
</feature>
<dbReference type="RefSeq" id="WP_346053452.1">
    <property type="nucleotide sequence ID" value="NZ_JAYGII010000070.1"/>
</dbReference>
<evidence type="ECO:0000259" key="9">
    <source>
        <dbReference type="Pfam" id="PF12704"/>
    </source>
</evidence>
<evidence type="ECO:0000256" key="1">
    <source>
        <dbReference type="ARBA" id="ARBA00004651"/>
    </source>
</evidence>
<dbReference type="PANTHER" id="PTHR30572">
    <property type="entry name" value="MEMBRANE COMPONENT OF TRANSPORTER-RELATED"/>
    <property type="match status" value="1"/>
</dbReference>
<organism evidence="10 11">
    <name type="scientific">Natronospira elongata</name>
    <dbReference type="NCBI Taxonomy" id="3110268"/>
    <lineage>
        <taxon>Bacteria</taxon>
        <taxon>Pseudomonadati</taxon>
        <taxon>Pseudomonadota</taxon>
        <taxon>Gammaproteobacteria</taxon>
        <taxon>Natronospirales</taxon>
        <taxon>Natronospiraceae</taxon>
        <taxon>Natronospira</taxon>
    </lineage>
</organism>
<feature type="transmembrane region" description="Helical" evidence="7">
    <location>
        <begin position="380"/>
        <end position="404"/>
    </location>
</feature>
<feature type="domain" description="MacB-like periplasmic core" evidence="9">
    <location>
        <begin position="27"/>
        <end position="212"/>
    </location>
</feature>
<dbReference type="AlphaFoldDB" id="A0AAP6MN18"/>
<evidence type="ECO:0000313" key="10">
    <source>
        <dbReference type="EMBL" id="MEA5446862.1"/>
    </source>
</evidence>
<evidence type="ECO:0000259" key="8">
    <source>
        <dbReference type="Pfam" id="PF02687"/>
    </source>
</evidence>
<evidence type="ECO:0000313" key="11">
    <source>
        <dbReference type="Proteomes" id="UP001302316"/>
    </source>
</evidence>
<comment type="caution">
    <text evidence="10">The sequence shown here is derived from an EMBL/GenBank/DDBJ whole genome shotgun (WGS) entry which is preliminary data.</text>
</comment>
<comment type="similarity">
    <text evidence="6">Belongs to the ABC-4 integral membrane protein family.</text>
</comment>
<evidence type="ECO:0000256" key="3">
    <source>
        <dbReference type="ARBA" id="ARBA00022692"/>
    </source>
</evidence>
<feature type="transmembrane region" description="Helical" evidence="7">
    <location>
        <begin position="339"/>
        <end position="360"/>
    </location>
</feature>
<feature type="transmembrane region" description="Helical" evidence="7">
    <location>
        <begin position="769"/>
        <end position="786"/>
    </location>
</feature>
<dbReference type="InterPro" id="IPR025857">
    <property type="entry name" value="MacB_PCD"/>
</dbReference>
<dbReference type="InterPro" id="IPR003838">
    <property type="entry name" value="ABC3_permease_C"/>
</dbReference>
<feature type="domain" description="ABC3 transporter permease C-terminal" evidence="8">
    <location>
        <begin position="688"/>
        <end position="799"/>
    </location>
</feature>